<keyword evidence="2" id="KW-1185">Reference proteome</keyword>
<dbReference type="AlphaFoldDB" id="A0A7K0FWJ3"/>
<dbReference type="Proteomes" id="UP000487757">
    <property type="component" value="Unassembled WGS sequence"/>
</dbReference>
<dbReference type="InterPro" id="IPR011051">
    <property type="entry name" value="RmlC_Cupin_sf"/>
</dbReference>
<organism evidence="1 2">
    <name type="scientific">Pedobacter petrophilus</name>
    <dbReference type="NCBI Taxonomy" id="1908241"/>
    <lineage>
        <taxon>Bacteria</taxon>
        <taxon>Pseudomonadati</taxon>
        <taxon>Bacteroidota</taxon>
        <taxon>Sphingobacteriia</taxon>
        <taxon>Sphingobacteriales</taxon>
        <taxon>Sphingobacteriaceae</taxon>
        <taxon>Pedobacter</taxon>
    </lineage>
</organism>
<dbReference type="EMBL" id="WKKH01000007">
    <property type="protein sequence ID" value="MRX75722.1"/>
    <property type="molecule type" value="Genomic_DNA"/>
</dbReference>
<sequence length="142" mass="16260">MKLSITPEKLSRVFKKYHIEGLPFSASFNEFSAPDTGDPHDHPFDFITHILSGGYTERTYSIDDVGNINVKDIERKPGTSHFVKATDIHQIIHLPAGHCITLMMPQSGHVRATCFYRFLDGKAYRRLWNKRKFMPVLPADPM</sequence>
<evidence type="ECO:0000313" key="2">
    <source>
        <dbReference type="Proteomes" id="UP000487757"/>
    </source>
</evidence>
<reference evidence="1 2" key="1">
    <citation type="submission" date="2019-11" db="EMBL/GenBank/DDBJ databases">
        <title>Pedobacter petrophilus genome.</title>
        <authorList>
            <person name="Feldbauer M.J."/>
            <person name="Newman J.D."/>
        </authorList>
    </citation>
    <scope>NUCLEOTIDE SEQUENCE [LARGE SCALE GENOMIC DNA]</scope>
    <source>
        <strain evidence="1 2">LMG 29686</strain>
    </source>
</reference>
<evidence type="ECO:0008006" key="3">
    <source>
        <dbReference type="Google" id="ProtNLM"/>
    </source>
</evidence>
<protein>
    <recommendedName>
        <fullName evidence="3">Cupin domain-containing protein</fullName>
    </recommendedName>
</protein>
<name>A0A7K0FWJ3_9SPHI</name>
<evidence type="ECO:0000313" key="1">
    <source>
        <dbReference type="EMBL" id="MRX75722.1"/>
    </source>
</evidence>
<proteinExistence type="predicted"/>
<gene>
    <name evidence="1" type="ORF">GJU39_06440</name>
</gene>
<dbReference type="SUPFAM" id="SSF51182">
    <property type="entry name" value="RmlC-like cupins"/>
    <property type="match status" value="1"/>
</dbReference>
<comment type="caution">
    <text evidence="1">The sequence shown here is derived from an EMBL/GenBank/DDBJ whole genome shotgun (WGS) entry which is preliminary data.</text>
</comment>
<dbReference type="OrthoDB" id="950196at2"/>
<dbReference type="RefSeq" id="WP_154279877.1">
    <property type="nucleotide sequence ID" value="NZ_JBHUJQ010000001.1"/>
</dbReference>
<accession>A0A7K0FWJ3</accession>